<dbReference type="RefSeq" id="WP_166010231.1">
    <property type="nucleotide sequence ID" value="NZ_CP049888.1"/>
</dbReference>
<dbReference type="EMBL" id="CP049888">
    <property type="protein sequence ID" value="QIL50532.1"/>
    <property type="molecule type" value="Genomic_DNA"/>
</dbReference>
<evidence type="ECO:0000313" key="2">
    <source>
        <dbReference type="EMBL" id="QIL50532.1"/>
    </source>
</evidence>
<feature type="transmembrane region" description="Helical" evidence="1">
    <location>
        <begin position="12"/>
        <end position="30"/>
    </location>
</feature>
<proteinExistence type="predicted"/>
<accession>A0A6G8AZY9</accession>
<dbReference type="Proteomes" id="UP000500741">
    <property type="component" value="Chromosome"/>
</dbReference>
<keyword evidence="1" id="KW-0472">Membrane</keyword>
<keyword evidence="3" id="KW-1185">Reference proteome</keyword>
<evidence type="ECO:0008006" key="4">
    <source>
        <dbReference type="Google" id="ProtNLM"/>
    </source>
</evidence>
<feature type="transmembrane region" description="Helical" evidence="1">
    <location>
        <begin position="65"/>
        <end position="84"/>
    </location>
</feature>
<keyword evidence="1" id="KW-0812">Transmembrane</keyword>
<sequence length="128" mass="14824">MYELKKNADWKFWILMPIIGFLIPFAIKNLSGNIKILGIITTLFIINIIFSIFVGIYLRRHGSFWYLLIMWPLIFWVGVLLSLFPSTYGYYFGLVYLIIELFAYTMGQESEVDIDAQIPIDGGIKGVK</sequence>
<dbReference type="AlphaFoldDB" id="A0A6G8AZY9"/>
<reference evidence="2 3" key="1">
    <citation type="submission" date="2020-03" db="EMBL/GenBank/DDBJ databases">
        <title>Weissella sp. nov., isolated from Cybister lewisianus.</title>
        <authorList>
            <person name="Hyun D.-W."/>
            <person name="Bae J.-W."/>
        </authorList>
    </citation>
    <scope>NUCLEOTIDE SEQUENCE [LARGE SCALE GENOMIC DNA]</scope>
    <source>
        <strain evidence="2 3">HDW19</strain>
    </source>
</reference>
<evidence type="ECO:0000313" key="3">
    <source>
        <dbReference type="Proteomes" id="UP000500741"/>
    </source>
</evidence>
<evidence type="ECO:0000256" key="1">
    <source>
        <dbReference type="SAM" id="Phobius"/>
    </source>
</evidence>
<feature type="transmembrane region" description="Helical" evidence="1">
    <location>
        <begin position="36"/>
        <end position="58"/>
    </location>
</feature>
<keyword evidence="1" id="KW-1133">Transmembrane helix</keyword>
<organism evidence="2 3">
    <name type="scientific">Weissella coleopterorum</name>
    <dbReference type="NCBI Taxonomy" id="2714949"/>
    <lineage>
        <taxon>Bacteria</taxon>
        <taxon>Bacillati</taxon>
        <taxon>Bacillota</taxon>
        <taxon>Bacilli</taxon>
        <taxon>Lactobacillales</taxon>
        <taxon>Lactobacillaceae</taxon>
        <taxon>Weissella</taxon>
    </lineage>
</organism>
<protein>
    <recommendedName>
        <fullName evidence="4">Integral membrane protein</fullName>
    </recommendedName>
</protein>
<dbReference type="KEGG" id="wco:G7084_03905"/>
<name>A0A6G8AZY9_9LACO</name>
<gene>
    <name evidence="2" type="ORF">G7084_03905</name>
</gene>